<reference evidence="1" key="1">
    <citation type="submission" date="2022-04" db="EMBL/GenBank/DDBJ databases">
        <title>Chromosome-scale genome assembly of Holotrichia oblita Faldermann.</title>
        <authorList>
            <person name="Rongchong L."/>
        </authorList>
    </citation>
    <scope>NUCLEOTIDE SEQUENCE</scope>
    <source>
        <strain evidence="1">81SQS9</strain>
    </source>
</reference>
<organism evidence="1 2">
    <name type="scientific">Holotrichia oblita</name>
    <name type="common">Chafer beetle</name>
    <dbReference type="NCBI Taxonomy" id="644536"/>
    <lineage>
        <taxon>Eukaryota</taxon>
        <taxon>Metazoa</taxon>
        <taxon>Ecdysozoa</taxon>
        <taxon>Arthropoda</taxon>
        <taxon>Hexapoda</taxon>
        <taxon>Insecta</taxon>
        <taxon>Pterygota</taxon>
        <taxon>Neoptera</taxon>
        <taxon>Endopterygota</taxon>
        <taxon>Coleoptera</taxon>
        <taxon>Polyphaga</taxon>
        <taxon>Scarabaeiformia</taxon>
        <taxon>Scarabaeidae</taxon>
        <taxon>Melolonthinae</taxon>
        <taxon>Holotrichia</taxon>
    </lineage>
</organism>
<comment type="caution">
    <text evidence="1">The sequence shown here is derived from an EMBL/GenBank/DDBJ whole genome shotgun (WGS) entry which is preliminary data.</text>
</comment>
<keyword evidence="2" id="KW-1185">Reference proteome</keyword>
<accession>A0ACB9TJV9</accession>
<proteinExistence type="predicted"/>
<name>A0ACB9TJV9_HOLOL</name>
<dbReference type="EMBL" id="CM043016">
    <property type="protein sequence ID" value="KAI4467094.1"/>
    <property type="molecule type" value="Genomic_DNA"/>
</dbReference>
<dbReference type="Proteomes" id="UP001056778">
    <property type="component" value="Chromosome 2"/>
</dbReference>
<evidence type="ECO:0000313" key="1">
    <source>
        <dbReference type="EMBL" id="KAI4467094.1"/>
    </source>
</evidence>
<protein>
    <submittedName>
        <fullName evidence="1">Madf domain transcription factor</fullName>
    </submittedName>
</protein>
<sequence length="310" mass="35638">MAPKFSAIEDEKLINAISLHRAIYDNENVDYKNQHIKDNIWEVIAKETERSVDDCKKRWKCIRDSYLKIKKSQKTTTGQAAIKRPKWSLFEFLSFLDSVPIERRSVNTLQPVEEGSIGTDTGNLDFQEQHENSVNEPSSQNEDEDETTSIQSTPSTKSTINRAFKKRKQRTSDSKLLEELKKRSADRTAFMTKILEDEDEVDIFMHSIAVQVKKLDPQLIAEAKVGILSLVNRLQFRGTLEPTTSPSPYSSSSSNYSQLSYDSPTYRQIHSLLLRKCNIQNLSFLQPDLIVIVIRITSTCRNIHDNLFYI</sequence>
<evidence type="ECO:0000313" key="2">
    <source>
        <dbReference type="Proteomes" id="UP001056778"/>
    </source>
</evidence>
<gene>
    <name evidence="1" type="ORF">MML48_2g00012766</name>
</gene>